<dbReference type="Gene3D" id="3.40.50.150">
    <property type="entry name" value="Vaccinia Virus protein VP39"/>
    <property type="match status" value="2"/>
</dbReference>
<keyword evidence="3" id="KW-0949">S-adenosyl-L-methionine</keyword>
<dbReference type="GO" id="GO:1904047">
    <property type="term" value="F:S-adenosyl-L-methionine binding"/>
    <property type="evidence" value="ECO:0007669"/>
    <property type="project" value="TreeGrafter"/>
</dbReference>
<dbReference type="STRING" id="1921010.MMIC_P0038"/>
<sequence>MSNDATSLVRQKKRLSRMAERGLQRSTVLVHEKNKESLDILRPHFADPNCADTLVDLAKTASKKTKTVNVAQVKHLSPFRYPGGKTWLVPEVRRWMSSLNYRPTHFVEPFAGGAITGLTIAAEGLADRVVLCEMDADVAAVWHVVFGNSDADADWLFNQIESARLTETFVRSIIESNPRAMRKRAFRTILKNRCQRGGILAPGAGLVKAGENGKGLLSRWYPETLVKRMSLLRSIRERITFIEGDAFDVINEYAANDHAAFLIDPPYSLGGKKAGSRLYTHNAIDHEMLFLEISQVNGQFLMTYDDAREVVDMAARHNLVVAKVPMKNTHHAIMYELLIKKPTQD</sequence>
<name>A0A1L8CJR7_9PROT</name>
<dbReference type="Proteomes" id="UP000231632">
    <property type="component" value="Unassembled WGS sequence"/>
</dbReference>
<evidence type="ECO:0000313" key="4">
    <source>
        <dbReference type="EMBL" id="GAV19109.1"/>
    </source>
</evidence>
<dbReference type="GO" id="GO:0009007">
    <property type="term" value="F:site-specific DNA-methyltransferase (adenine-specific) activity"/>
    <property type="evidence" value="ECO:0007669"/>
    <property type="project" value="UniProtKB-EC"/>
</dbReference>
<accession>A0A1L8CJR7</accession>
<organism evidence="4 5">
    <name type="scientific">Mariprofundus micogutta</name>
    <dbReference type="NCBI Taxonomy" id="1921010"/>
    <lineage>
        <taxon>Bacteria</taxon>
        <taxon>Pseudomonadati</taxon>
        <taxon>Pseudomonadota</taxon>
        <taxon>Candidatius Mariprofundia</taxon>
        <taxon>Mariprofundales</taxon>
        <taxon>Mariprofundaceae</taxon>
        <taxon>Mariprofundus</taxon>
    </lineage>
</organism>
<gene>
    <name evidence="4" type="ORF">MMIC_P0038</name>
</gene>
<proteinExistence type="predicted"/>
<evidence type="ECO:0000256" key="1">
    <source>
        <dbReference type="ARBA" id="ARBA00022603"/>
    </source>
</evidence>
<reference evidence="4 5" key="1">
    <citation type="journal article" date="2017" name="Arch. Microbiol.">
        <title>Mariprofundus micogutta sp. nov., a novel iron-oxidizing zetaproteobacterium isolated from a deep-sea hydrothermal field at the Bayonnaise knoll of the Izu-Ogasawara arc, and a description of Mariprofundales ord. nov. and Zetaproteobacteria classis nov.</title>
        <authorList>
            <person name="Makita H."/>
            <person name="Tanaka E."/>
            <person name="Mitsunobu S."/>
            <person name="Miyazaki M."/>
            <person name="Nunoura T."/>
            <person name="Uematsu K."/>
            <person name="Takaki Y."/>
            <person name="Nishi S."/>
            <person name="Shimamura S."/>
            <person name="Takai K."/>
        </authorList>
    </citation>
    <scope>NUCLEOTIDE SEQUENCE [LARGE SCALE GENOMIC DNA]</scope>
    <source>
        <strain evidence="4 5">ET2</strain>
    </source>
</reference>
<dbReference type="Pfam" id="PF02086">
    <property type="entry name" value="MethyltransfD12"/>
    <property type="match status" value="1"/>
</dbReference>
<dbReference type="RefSeq" id="WP_227819272.1">
    <property type="nucleotide sequence ID" value="NZ_BDFD01000001.1"/>
</dbReference>
<dbReference type="PRINTS" id="PR00505">
    <property type="entry name" value="D12N6MTFRASE"/>
</dbReference>
<dbReference type="EMBL" id="BDFD01000001">
    <property type="protein sequence ID" value="GAV19109.1"/>
    <property type="molecule type" value="Genomic_DNA"/>
</dbReference>
<evidence type="ECO:0000256" key="2">
    <source>
        <dbReference type="ARBA" id="ARBA00022679"/>
    </source>
</evidence>
<evidence type="ECO:0000256" key="3">
    <source>
        <dbReference type="ARBA" id="ARBA00022691"/>
    </source>
</evidence>
<dbReference type="PANTHER" id="PTHR30481">
    <property type="entry name" value="DNA ADENINE METHYLASE"/>
    <property type="match status" value="1"/>
</dbReference>
<protein>
    <submittedName>
        <fullName evidence="4">DNA adenine methylase</fullName>
    </submittedName>
</protein>
<keyword evidence="2" id="KW-0808">Transferase</keyword>
<evidence type="ECO:0000313" key="5">
    <source>
        <dbReference type="Proteomes" id="UP000231632"/>
    </source>
</evidence>
<dbReference type="SUPFAM" id="SSF53335">
    <property type="entry name" value="S-adenosyl-L-methionine-dependent methyltransferases"/>
    <property type="match status" value="1"/>
</dbReference>
<dbReference type="PANTHER" id="PTHR30481:SF2">
    <property type="entry name" value="SITE-SPECIFIC DNA-METHYLTRANSFERASE (ADENINE-SPECIFIC)"/>
    <property type="match status" value="1"/>
</dbReference>
<dbReference type="GO" id="GO:0043565">
    <property type="term" value="F:sequence-specific DNA binding"/>
    <property type="evidence" value="ECO:0007669"/>
    <property type="project" value="TreeGrafter"/>
</dbReference>
<dbReference type="InterPro" id="IPR012327">
    <property type="entry name" value="MeTrfase_D12"/>
</dbReference>
<dbReference type="InterPro" id="IPR029063">
    <property type="entry name" value="SAM-dependent_MTases_sf"/>
</dbReference>
<keyword evidence="1 4" id="KW-0489">Methyltransferase</keyword>
<dbReference type="GO" id="GO:0032259">
    <property type="term" value="P:methylation"/>
    <property type="evidence" value="ECO:0007669"/>
    <property type="project" value="UniProtKB-KW"/>
</dbReference>
<comment type="caution">
    <text evidence="4">The sequence shown here is derived from an EMBL/GenBank/DDBJ whole genome shotgun (WGS) entry which is preliminary data.</text>
</comment>
<dbReference type="AlphaFoldDB" id="A0A1L8CJR7"/>
<dbReference type="GO" id="GO:0009307">
    <property type="term" value="P:DNA restriction-modification system"/>
    <property type="evidence" value="ECO:0007669"/>
    <property type="project" value="InterPro"/>
</dbReference>
<keyword evidence="5" id="KW-1185">Reference proteome</keyword>
<dbReference type="GO" id="GO:0006298">
    <property type="term" value="P:mismatch repair"/>
    <property type="evidence" value="ECO:0007669"/>
    <property type="project" value="TreeGrafter"/>
</dbReference>